<comment type="cofactor">
    <cofactor evidence="2 10">
        <name>Mg(2+)</name>
        <dbReference type="ChEBI" id="CHEBI:18420"/>
    </cofactor>
</comment>
<evidence type="ECO:0000313" key="14">
    <source>
        <dbReference type="Proteomes" id="UP001500984"/>
    </source>
</evidence>
<comment type="caution">
    <text evidence="13">The sequence shown here is derived from an EMBL/GenBank/DDBJ whole genome shotgun (WGS) entry which is preliminary data.</text>
</comment>
<evidence type="ECO:0000256" key="7">
    <source>
        <dbReference type="ARBA" id="ARBA00022723"/>
    </source>
</evidence>
<evidence type="ECO:0000256" key="10">
    <source>
        <dbReference type="RuleBase" id="RU361205"/>
    </source>
</evidence>
<dbReference type="InterPro" id="IPR011005">
    <property type="entry name" value="Dihydropteroate_synth-like_sf"/>
</dbReference>
<dbReference type="Pfam" id="PF00809">
    <property type="entry name" value="Pterin_bind"/>
    <property type="match status" value="1"/>
</dbReference>
<evidence type="ECO:0000256" key="3">
    <source>
        <dbReference type="ARBA" id="ARBA00004763"/>
    </source>
</evidence>
<evidence type="ECO:0000256" key="5">
    <source>
        <dbReference type="ARBA" id="ARBA00012458"/>
    </source>
</evidence>
<evidence type="ECO:0000256" key="11">
    <source>
        <dbReference type="SAM" id="MobiDB-lite"/>
    </source>
</evidence>
<comment type="function">
    <text evidence="10">Catalyzes the condensation of para-aminobenzoate (pABA) with 6-hydroxymethyl-7,8-dihydropterin diphosphate (DHPt-PP) to form 7,8-dihydropteroate (H2Pte), the immediate precursor of folate derivatives.</text>
</comment>
<dbReference type="EMBL" id="BAAAPZ010000008">
    <property type="protein sequence ID" value="GAA2099411.1"/>
    <property type="molecule type" value="Genomic_DNA"/>
</dbReference>
<dbReference type="Gene3D" id="3.20.20.20">
    <property type="entry name" value="Dihydropteroate synthase-like"/>
    <property type="match status" value="1"/>
</dbReference>
<evidence type="ECO:0000256" key="2">
    <source>
        <dbReference type="ARBA" id="ARBA00001946"/>
    </source>
</evidence>
<dbReference type="CDD" id="cd00739">
    <property type="entry name" value="DHPS"/>
    <property type="match status" value="1"/>
</dbReference>
<dbReference type="RefSeq" id="WP_344337146.1">
    <property type="nucleotide sequence ID" value="NZ_BAAAPZ010000008.1"/>
</dbReference>
<evidence type="ECO:0000313" key="13">
    <source>
        <dbReference type="EMBL" id="GAA2099411.1"/>
    </source>
</evidence>
<evidence type="ECO:0000256" key="9">
    <source>
        <dbReference type="ARBA" id="ARBA00022909"/>
    </source>
</evidence>
<dbReference type="PROSITE" id="PS50972">
    <property type="entry name" value="PTERIN_BINDING"/>
    <property type="match status" value="1"/>
</dbReference>
<dbReference type="PROSITE" id="PS00793">
    <property type="entry name" value="DHPS_2"/>
    <property type="match status" value="1"/>
</dbReference>
<accession>A0ABP5IF40</accession>
<reference evidence="14" key="1">
    <citation type="journal article" date="2019" name="Int. J. Syst. Evol. Microbiol.">
        <title>The Global Catalogue of Microorganisms (GCM) 10K type strain sequencing project: providing services to taxonomists for standard genome sequencing and annotation.</title>
        <authorList>
            <consortium name="The Broad Institute Genomics Platform"/>
            <consortium name="The Broad Institute Genome Sequencing Center for Infectious Disease"/>
            <person name="Wu L."/>
            <person name="Ma J."/>
        </authorList>
    </citation>
    <scope>NUCLEOTIDE SEQUENCE [LARGE SCALE GENOMIC DNA]</scope>
    <source>
        <strain evidence="14">JCM 15900</strain>
    </source>
</reference>
<comment type="similarity">
    <text evidence="4 10">Belongs to the DHPS family.</text>
</comment>
<feature type="domain" description="Pterin-binding" evidence="12">
    <location>
        <begin position="17"/>
        <end position="278"/>
    </location>
</feature>
<feature type="region of interest" description="Disordered" evidence="11">
    <location>
        <begin position="295"/>
        <end position="335"/>
    </location>
</feature>
<dbReference type="EC" id="2.5.1.15" evidence="5 10"/>
<evidence type="ECO:0000256" key="1">
    <source>
        <dbReference type="ARBA" id="ARBA00000012"/>
    </source>
</evidence>
<comment type="pathway">
    <text evidence="3 10">Cofactor biosynthesis; tetrahydrofolate biosynthesis; 7,8-dihydrofolate from 2-amino-4-hydroxy-6-hydroxymethyl-7,8-dihydropteridine diphosphate and 4-aminobenzoate: step 1/2.</text>
</comment>
<keyword evidence="9 10" id="KW-0289">Folate biosynthesis</keyword>
<comment type="catalytic activity">
    <reaction evidence="1">
        <text>(7,8-dihydropterin-6-yl)methyl diphosphate + 4-aminobenzoate = 7,8-dihydropteroate + diphosphate</text>
        <dbReference type="Rhea" id="RHEA:19949"/>
        <dbReference type="ChEBI" id="CHEBI:17836"/>
        <dbReference type="ChEBI" id="CHEBI:17839"/>
        <dbReference type="ChEBI" id="CHEBI:33019"/>
        <dbReference type="ChEBI" id="CHEBI:72950"/>
        <dbReference type="EC" id="2.5.1.15"/>
    </reaction>
</comment>
<keyword evidence="6 10" id="KW-0808">Transferase</keyword>
<dbReference type="InterPro" id="IPR045031">
    <property type="entry name" value="DHP_synth-like"/>
</dbReference>
<sequence length="335" mass="34634">MPQPQAAVAAPAPGERTQIMGVLNVTPDSFSDGGRWYNHADAVDHGFSLLAGGADIIDVGGESTRPGAARVSEEEELGRVVPVVRELARDGAVISVDTMRETVARAALDAGAAIVNDVSAGQSEPGMLALAAEAGVPIILMHWRGHLGDTSVKPHYADTVAEVAGELEDRVRAALAQGVSREQIVLDPGLGFSKNARHNWDLVSRLDVFAGMGMPLLVAASRKRFLSALVAPDPSETAALEDRDSATAALTVLAAQAGAWAVRVHEPRSSRIAADAVHQAQLAYARTAASARVREAGTRLAGSEAGTVPEAEPGPAPRGSAAERGPGAQPGDEAR</sequence>
<gene>
    <name evidence="13" type="primary">folP_2</name>
    <name evidence="13" type="ORF">GCM10009823_21260</name>
</gene>
<evidence type="ECO:0000256" key="6">
    <source>
        <dbReference type="ARBA" id="ARBA00022679"/>
    </source>
</evidence>
<dbReference type="PANTHER" id="PTHR20941">
    <property type="entry name" value="FOLATE SYNTHESIS PROTEINS"/>
    <property type="match status" value="1"/>
</dbReference>
<keyword evidence="14" id="KW-1185">Reference proteome</keyword>
<dbReference type="Proteomes" id="UP001500984">
    <property type="component" value="Unassembled WGS sequence"/>
</dbReference>
<organism evidence="13 14">
    <name type="scientific">Brevibacterium salitolerans</name>
    <dbReference type="NCBI Taxonomy" id="1403566"/>
    <lineage>
        <taxon>Bacteria</taxon>
        <taxon>Bacillati</taxon>
        <taxon>Actinomycetota</taxon>
        <taxon>Actinomycetes</taxon>
        <taxon>Micrococcales</taxon>
        <taxon>Brevibacteriaceae</taxon>
        <taxon>Brevibacterium</taxon>
    </lineage>
</organism>
<keyword evidence="8 10" id="KW-0460">Magnesium</keyword>
<dbReference type="InterPro" id="IPR000489">
    <property type="entry name" value="Pterin-binding_dom"/>
</dbReference>
<dbReference type="InterPro" id="IPR006390">
    <property type="entry name" value="DHP_synth_dom"/>
</dbReference>
<evidence type="ECO:0000256" key="4">
    <source>
        <dbReference type="ARBA" id="ARBA00009503"/>
    </source>
</evidence>
<keyword evidence="7 10" id="KW-0479">Metal-binding</keyword>
<proteinExistence type="inferred from homology"/>
<name>A0ABP5IF40_9MICO</name>
<dbReference type="NCBIfam" id="TIGR01496">
    <property type="entry name" value="DHPS"/>
    <property type="match status" value="1"/>
</dbReference>
<dbReference type="SUPFAM" id="SSF51717">
    <property type="entry name" value="Dihydropteroate synthetase-like"/>
    <property type="match status" value="1"/>
</dbReference>
<evidence type="ECO:0000256" key="8">
    <source>
        <dbReference type="ARBA" id="ARBA00022842"/>
    </source>
</evidence>
<dbReference type="PANTHER" id="PTHR20941:SF1">
    <property type="entry name" value="FOLIC ACID SYNTHESIS PROTEIN FOL1"/>
    <property type="match status" value="1"/>
</dbReference>
<protein>
    <recommendedName>
        <fullName evidence="5 10">Dihydropteroate synthase</fullName>
        <shortName evidence="10">DHPS</shortName>
        <ecNumber evidence="5 10">2.5.1.15</ecNumber>
    </recommendedName>
    <alternativeName>
        <fullName evidence="10">Dihydropteroate pyrophosphorylase</fullName>
    </alternativeName>
</protein>
<dbReference type="PROSITE" id="PS00792">
    <property type="entry name" value="DHPS_1"/>
    <property type="match status" value="1"/>
</dbReference>
<evidence type="ECO:0000259" key="12">
    <source>
        <dbReference type="PROSITE" id="PS50972"/>
    </source>
</evidence>